<reference evidence="17 18" key="1">
    <citation type="submission" date="2015-12" db="EMBL/GenBank/DDBJ databases">
        <authorList>
            <person name="Shamseldin A."/>
            <person name="Moawad H."/>
            <person name="Abd El-Rahim W.M."/>
            <person name="Sadowsky M.J."/>
        </authorList>
    </citation>
    <scope>NUCLEOTIDE SEQUENCE [LARGE SCALE GENOMIC DNA]</scope>
    <source>
        <strain evidence="17 18">WF1</strain>
    </source>
</reference>
<keyword evidence="8 12" id="KW-0694">RNA-binding</keyword>
<keyword evidence="18" id="KW-1185">Reference proteome</keyword>
<dbReference type="HAMAP" id="MF_02042">
    <property type="entry name" value="DusB_subfam"/>
    <property type="match status" value="1"/>
</dbReference>
<evidence type="ECO:0000256" key="11">
    <source>
        <dbReference type="ARBA" id="ARBA00048802"/>
    </source>
</evidence>
<feature type="binding site" evidence="15">
    <location>
        <position position="169"/>
    </location>
    <ligand>
        <name>FMN</name>
        <dbReference type="ChEBI" id="CHEBI:58210"/>
    </ligand>
</feature>
<dbReference type="PANTHER" id="PTHR45846:SF1">
    <property type="entry name" value="TRNA-DIHYDROURIDINE(47) SYNTHASE [NAD(P)(+)]-LIKE"/>
    <property type="match status" value="1"/>
</dbReference>
<dbReference type="RefSeq" id="WP_080524158.1">
    <property type="nucleotide sequence ID" value="NZ_LPUF01000003.1"/>
</dbReference>
<feature type="domain" description="DUS-like FMN-binding" evidence="16">
    <location>
        <begin position="14"/>
        <end position="312"/>
    </location>
</feature>
<evidence type="ECO:0000256" key="9">
    <source>
        <dbReference type="ARBA" id="ARBA00023002"/>
    </source>
</evidence>
<evidence type="ECO:0000256" key="7">
    <source>
        <dbReference type="ARBA" id="ARBA00022857"/>
    </source>
</evidence>
<accession>A0A1V8M372</accession>
<comment type="function">
    <text evidence="2 12 13">Catalyzes the synthesis of 5,6-dihydrouridine (D), a modified base found in the D-loop of most tRNAs, via the reduction of the C5-C6 double bond in target uridines.</text>
</comment>
<dbReference type="SUPFAM" id="SSF51395">
    <property type="entry name" value="FMN-linked oxidoreductases"/>
    <property type="match status" value="1"/>
</dbReference>
<proteinExistence type="inferred from homology"/>
<feature type="binding site" evidence="12 15">
    <location>
        <position position="70"/>
    </location>
    <ligand>
        <name>FMN</name>
        <dbReference type="ChEBI" id="CHEBI:58210"/>
    </ligand>
</feature>
<feature type="binding site" evidence="12">
    <location>
        <begin position="200"/>
        <end position="202"/>
    </location>
    <ligand>
        <name>FMN</name>
        <dbReference type="ChEBI" id="CHEBI:58210"/>
    </ligand>
</feature>
<organism evidence="17 18">
    <name type="scientific">Methyloprofundus sedimenti</name>
    <dbReference type="NCBI Taxonomy" id="1420851"/>
    <lineage>
        <taxon>Bacteria</taxon>
        <taxon>Pseudomonadati</taxon>
        <taxon>Pseudomonadota</taxon>
        <taxon>Gammaproteobacteria</taxon>
        <taxon>Methylococcales</taxon>
        <taxon>Methylococcaceae</taxon>
        <taxon>Methyloprofundus</taxon>
    </lineage>
</organism>
<dbReference type="EC" id="1.3.1.-" evidence="12"/>
<dbReference type="InterPro" id="IPR018517">
    <property type="entry name" value="tRNA_hU_synthase_CS"/>
</dbReference>
<keyword evidence="5 12" id="KW-0288">FMN</keyword>
<gene>
    <name evidence="12" type="primary">dusB</name>
    <name evidence="17" type="ORF">AU255_17305</name>
</gene>
<comment type="caution">
    <text evidence="17">The sequence shown here is derived from an EMBL/GenBank/DDBJ whole genome shotgun (WGS) entry which is preliminary data.</text>
</comment>
<dbReference type="EMBL" id="LPUF01000003">
    <property type="protein sequence ID" value="OQK15936.1"/>
    <property type="molecule type" value="Genomic_DNA"/>
</dbReference>
<dbReference type="Pfam" id="PF01207">
    <property type="entry name" value="Dus"/>
    <property type="match status" value="1"/>
</dbReference>
<dbReference type="InterPro" id="IPR035587">
    <property type="entry name" value="DUS-like_FMN-bd"/>
</dbReference>
<dbReference type="InterPro" id="IPR001269">
    <property type="entry name" value="DUS_fam"/>
</dbReference>
<name>A0A1V8M372_9GAMM</name>
<evidence type="ECO:0000256" key="1">
    <source>
        <dbReference type="ARBA" id="ARBA00001917"/>
    </source>
</evidence>
<dbReference type="InterPro" id="IPR032887">
    <property type="entry name" value="DusB"/>
</dbReference>
<comment type="catalytic activity">
    <reaction evidence="11 12">
        <text>a 5,6-dihydrouridine in tRNA + NAD(+) = a uridine in tRNA + NADH + H(+)</text>
        <dbReference type="Rhea" id="RHEA:54452"/>
        <dbReference type="Rhea" id="RHEA-COMP:13339"/>
        <dbReference type="Rhea" id="RHEA-COMP:13887"/>
        <dbReference type="ChEBI" id="CHEBI:15378"/>
        <dbReference type="ChEBI" id="CHEBI:57540"/>
        <dbReference type="ChEBI" id="CHEBI:57945"/>
        <dbReference type="ChEBI" id="CHEBI:65315"/>
        <dbReference type="ChEBI" id="CHEBI:74443"/>
    </reaction>
</comment>
<keyword evidence="6 12" id="KW-0819">tRNA processing</keyword>
<dbReference type="OrthoDB" id="9764501at2"/>
<dbReference type="CDD" id="cd02801">
    <property type="entry name" value="DUS_like_FMN"/>
    <property type="match status" value="1"/>
</dbReference>
<evidence type="ECO:0000256" key="13">
    <source>
        <dbReference type="PIRNR" id="PIRNR006621"/>
    </source>
</evidence>
<evidence type="ECO:0000256" key="4">
    <source>
        <dbReference type="ARBA" id="ARBA00022630"/>
    </source>
</evidence>
<sequence length="342" mass="37716">MKIGPYQLQNNLVLAPMAGITDRPFRNLCKQFGAGLAVSEMVASNPALRKHKRTLLKADHTGETGLRSVQILGANPEKMAEAAQFNAQRGAQIIDINMGCPTKKVCSVAAGSALLRNEDLVKTILQKVVSAVNIPVTLKIRTGWDKDNRNAVKIAQLAEQSGIAALTVHGRTRACAFKGAAEYDTIKAVKAAVSIPVIANGDITSVEKARYVLDYTSADAIMIGRAAQGRPWFFEEIQHYLQTGEQAIQTDLHKIKNTLQQHLEELYLFYGTLNGVRIGRKHIGWYFDHLGSLPATIKKPIYQTNSPETQLSLVNSAFDLFDKTMPLKHASNAMKYRYNDHC</sequence>
<evidence type="ECO:0000256" key="5">
    <source>
        <dbReference type="ARBA" id="ARBA00022643"/>
    </source>
</evidence>
<evidence type="ECO:0000256" key="14">
    <source>
        <dbReference type="PIRSR" id="PIRSR006621-1"/>
    </source>
</evidence>
<keyword evidence="15" id="KW-0547">Nucleotide-binding</keyword>
<comment type="cofactor">
    <cofactor evidence="1 12 13 15">
        <name>FMN</name>
        <dbReference type="ChEBI" id="CHEBI:58210"/>
    </cofactor>
</comment>
<keyword evidence="9 12" id="KW-0560">Oxidoreductase</keyword>
<dbReference type="InterPro" id="IPR004652">
    <property type="entry name" value="DusB-like"/>
</dbReference>
<evidence type="ECO:0000313" key="18">
    <source>
        <dbReference type="Proteomes" id="UP000191980"/>
    </source>
</evidence>
<evidence type="ECO:0000256" key="2">
    <source>
        <dbReference type="ARBA" id="ARBA00002790"/>
    </source>
</evidence>
<evidence type="ECO:0000256" key="6">
    <source>
        <dbReference type="ARBA" id="ARBA00022694"/>
    </source>
</evidence>
<comment type="similarity">
    <text evidence="12">Belongs to the Dus family. DusB subfamily.</text>
</comment>
<dbReference type="PIRSF" id="PIRSF006621">
    <property type="entry name" value="Dus"/>
    <property type="match status" value="1"/>
</dbReference>
<dbReference type="PANTHER" id="PTHR45846">
    <property type="entry name" value="TRNA-DIHYDROURIDINE(47) SYNTHASE [NAD(P)(+)]-LIKE"/>
    <property type="match status" value="1"/>
</dbReference>
<dbReference type="Proteomes" id="UP000191980">
    <property type="component" value="Unassembled WGS sequence"/>
</dbReference>
<feature type="binding site" evidence="12 15">
    <location>
        <position position="139"/>
    </location>
    <ligand>
        <name>FMN</name>
        <dbReference type="ChEBI" id="CHEBI:58210"/>
    </ligand>
</feature>
<dbReference type="InterPro" id="IPR013785">
    <property type="entry name" value="Aldolase_TIM"/>
</dbReference>
<evidence type="ECO:0000313" key="17">
    <source>
        <dbReference type="EMBL" id="OQK15936.1"/>
    </source>
</evidence>
<feature type="active site" description="Proton donor" evidence="12 14">
    <location>
        <position position="100"/>
    </location>
</feature>
<keyword evidence="7 12" id="KW-0521">NADP</keyword>
<dbReference type="STRING" id="1420851.AU255_17305"/>
<dbReference type="GO" id="GO:0017150">
    <property type="term" value="F:tRNA dihydrouridine synthase activity"/>
    <property type="evidence" value="ECO:0007669"/>
    <property type="project" value="UniProtKB-UniRule"/>
</dbReference>
<dbReference type="NCBIfam" id="TIGR00737">
    <property type="entry name" value="nifR3_yhdG"/>
    <property type="match status" value="1"/>
</dbReference>
<dbReference type="PROSITE" id="PS01136">
    <property type="entry name" value="UPF0034"/>
    <property type="match status" value="1"/>
</dbReference>
<feature type="binding site" evidence="12 15">
    <location>
        <begin position="224"/>
        <end position="225"/>
    </location>
    <ligand>
        <name>FMN</name>
        <dbReference type="ChEBI" id="CHEBI:58210"/>
    </ligand>
</feature>
<comment type="catalytic activity">
    <reaction evidence="10 12">
        <text>a 5,6-dihydrouridine in tRNA + NADP(+) = a uridine in tRNA + NADPH + H(+)</text>
        <dbReference type="Rhea" id="RHEA:23624"/>
        <dbReference type="Rhea" id="RHEA-COMP:13339"/>
        <dbReference type="Rhea" id="RHEA-COMP:13887"/>
        <dbReference type="ChEBI" id="CHEBI:15378"/>
        <dbReference type="ChEBI" id="CHEBI:57783"/>
        <dbReference type="ChEBI" id="CHEBI:58349"/>
        <dbReference type="ChEBI" id="CHEBI:65315"/>
        <dbReference type="ChEBI" id="CHEBI:74443"/>
    </reaction>
</comment>
<evidence type="ECO:0000256" key="3">
    <source>
        <dbReference type="ARBA" id="ARBA00022555"/>
    </source>
</evidence>
<dbReference type="GO" id="GO:0010181">
    <property type="term" value="F:FMN binding"/>
    <property type="evidence" value="ECO:0007669"/>
    <property type="project" value="UniProtKB-UniRule"/>
</dbReference>
<dbReference type="AlphaFoldDB" id="A0A1V8M372"/>
<dbReference type="Gene3D" id="3.20.20.70">
    <property type="entry name" value="Aldolase class I"/>
    <property type="match status" value="1"/>
</dbReference>
<feature type="binding site" evidence="12 15">
    <location>
        <begin position="16"/>
        <end position="18"/>
    </location>
    <ligand>
        <name>FMN</name>
        <dbReference type="ChEBI" id="CHEBI:58210"/>
    </ligand>
</feature>
<evidence type="ECO:0000256" key="10">
    <source>
        <dbReference type="ARBA" id="ARBA00048205"/>
    </source>
</evidence>
<dbReference type="GO" id="GO:0050660">
    <property type="term" value="F:flavin adenine dinucleotide binding"/>
    <property type="evidence" value="ECO:0007669"/>
    <property type="project" value="InterPro"/>
</dbReference>
<evidence type="ECO:0000256" key="12">
    <source>
        <dbReference type="HAMAP-Rule" id="MF_02042"/>
    </source>
</evidence>
<protein>
    <recommendedName>
        <fullName evidence="12">tRNA-dihydrouridine synthase B</fullName>
        <ecNumber evidence="12">1.3.1.-</ecNumber>
    </recommendedName>
</protein>
<evidence type="ECO:0000256" key="15">
    <source>
        <dbReference type="PIRSR" id="PIRSR006621-2"/>
    </source>
</evidence>
<dbReference type="InterPro" id="IPR024036">
    <property type="entry name" value="tRNA-dHydroUridine_Synthase_C"/>
</dbReference>
<dbReference type="GO" id="GO:0000049">
    <property type="term" value="F:tRNA binding"/>
    <property type="evidence" value="ECO:0007669"/>
    <property type="project" value="UniProtKB-UniRule"/>
</dbReference>
<evidence type="ECO:0000259" key="16">
    <source>
        <dbReference type="Pfam" id="PF01207"/>
    </source>
</evidence>
<dbReference type="Gene3D" id="1.10.1200.80">
    <property type="entry name" value="Putative flavin oxidoreducatase, domain 2"/>
    <property type="match status" value="1"/>
</dbReference>
<comment type="similarity">
    <text evidence="13">Belongs to the dus family.</text>
</comment>
<keyword evidence="3 12" id="KW-0820">tRNA-binding</keyword>
<keyword evidence="4 12" id="KW-0285">Flavoprotein</keyword>
<evidence type="ECO:0000256" key="8">
    <source>
        <dbReference type="ARBA" id="ARBA00022884"/>
    </source>
</evidence>